<feature type="transmembrane region" description="Helical" evidence="1">
    <location>
        <begin position="33"/>
        <end position="51"/>
    </location>
</feature>
<keyword evidence="3" id="KW-1185">Reference proteome</keyword>
<dbReference type="RefSeq" id="WP_131170163.1">
    <property type="nucleotide sequence ID" value="NZ_SDMQ01000022.1"/>
</dbReference>
<reference evidence="2 3" key="1">
    <citation type="submission" date="2019-01" db="EMBL/GenBank/DDBJ databases">
        <title>Lactibacter flavus gen. nov., sp. nov., a novel bacterium of the family Propionibacteriaceae isolated from raw milk and dairy products.</title>
        <authorList>
            <person name="Huptas C."/>
            <person name="Wenning M."/>
            <person name="Breitenwieser F."/>
            <person name="Doll E."/>
            <person name="Von Neubeck M."/>
            <person name="Busse H.-J."/>
            <person name="Scherer S."/>
        </authorList>
    </citation>
    <scope>NUCLEOTIDE SEQUENCE [LARGE SCALE GENOMIC DNA]</scope>
    <source>
        <strain evidence="2 3">KCTC 33808</strain>
    </source>
</reference>
<sequence>MADHTPQRAAPKRLESWRKRYGLVSDILTPQRIGLVLLVAVLLVAGLLGGWQDALTGDEETLPTSTPSATATAAPFTLVVKKAFSGDELKPAAYPSEGVRYLFITVDVTNASDAPTFSSILSQAATVDVPGVAKGVDPRVVRVLDGQGARSFSPDVVVPVVLIWEQDAAQPAPTSVTLTMSGHTFRVSTMDSSKEWRDPEPAWTVTLPVEEVPAS</sequence>
<dbReference type="Proteomes" id="UP000292373">
    <property type="component" value="Unassembled WGS sequence"/>
</dbReference>
<dbReference type="EMBL" id="SDMQ01000022">
    <property type="protein sequence ID" value="TBT82534.1"/>
    <property type="molecule type" value="Genomic_DNA"/>
</dbReference>
<comment type="caution">
    <text evidence="2">The sequence shown here is derived from an EMBL/GenBank/DDBJ whole genome shotgun (WGS) entry which is preliminary data.</text>
</comment>
<dbReference type="AlphaFoldDB" id="A0A4Q9KAM1"/>
<proteinExistence type="predicted"/>
<dbReference type="OrthoDB" id="4822573at2"/>
<protein>
    <recommendedName>
        <fullName evidence="4">DUF4352 domain-containing protein</fullName>
    </recommendedName>
</protein>
<evidence type="ECO:0008006" key="4">
    <source>
        <dbReference type="Google" id="ProtNLM"/>
    </source>
</evidence>
<evidence type="ECO:0000256" key="1">
    <source>
        <dbReference type="SAM" id="Phobius"/>
    </source>
</evidence>
<accession>A0A4Q9KAM1</accession>
<name>A0A4Q9KAM1_9ACTN</name>
<keyword evidence="1" id="KW-0812">Transmembrane</keyword>
<organism evidence="2 3">
    <name type="scientific">Propioniciclava sinopodophylli</name>
    <dbReference type="NCBI Taxonomy" id="1837344"/>
    <lineage>
        <taxon>Bacteria</taxon>
        <taxon>Bacillati</taxon>
        <taxon>Actinomycetota</taxon>
        <taxon>Actinomycetes</taxon>
        <taxon>Propionibacteriales</taxon>
        <taxon>Propionibacteriaceae</taxon>
        <taxon>Propioniciclava</taxon>
    </lineage>
</organism>
<gene>
    <name evidence="2" type="ORF">ET989_14305</name>
</gene>
<keyword evidence="1" id="KW-1133">Transmembrane helix</keyword>
<keyword evidence="1" id="KW-0472">Membrane</keyword>
<evidence type="ECO:0000313" key="2">
    <source>
        <dbReference type="EMBL" id="TBT82534.1"/>
    </source>
</evidence>
<evidence type="ECO:0000313" key="3">
    <source>
        <dbReference type="Proteomes" id="UP000292373"/>
    </source>
</evidence>